<organism evidence="6 8">
    <name type="scientific">Mycobacterium kubicae</name>
    <dbReference type="NCBI Taxonomy" id="120959"/>
    <lineage>
        <taxon>Bacteria</taxon>
        <taxon>Bacillati</taxon>
        <taxon>Actinomycetota</taxon>
        <taxon>Actinomycetes</taxon>
        <taxon>Mycobacteriales</taxon>
        <taxon>Mycobacteriaceae</taxon>
        <taxon>Mycobacterium</taxon>
        <taxon>Mycobacterium simiae complex</taxon>
    </lineage>
</organism>
<dbReference type="EMBL" id="CP065047">
    <property type="protein sequence ID" value="QPI35735.1"/>
    <property type="molecule type" value="Genomic_DNA"/>
</dbReference>
<keyword evidence="7" id="KW-1185">Reference proteome</keyword>
<reference evidence="6" key="3">
    <citation type="submission" date="2020-11" db="EMBL/GenBank/DDBJ databases">
        <title>Intraspecies plasmid and genomic variation of Mycobacterium kubicae revealed by the complete genome sequences of two clinical isolates.</title>
        <authorList>
            <person name="Hendrix J.R."/>
            <person name="Epperson L.E."/>
            <person name="Honda J.R."/>
            <person name="Strong M."/>
        </authorList>
    </citation>
    <scope>NUCLEOTIDE SEQUENCE</scope>
    <source>
        <strain evidence="6">JCM 13573</strain>
    </source>
</reference>
<dbReference type="KEGG" id="mku:I2456_14070"/>
<dbReference type="PANTHER" id="PTHR24321:SF8">
    <property type="entry name" value="ESTRADIOL 17-BETA-DEHYDROGENASE 8-RELATED"/>
    <property type="match status" value="1"/>
</dbReference>
<evidence type="ECO:0000256" key="2">
    <source>
        <dbReference type="ARBA" id="ARBA00023002"/>
    </source>
</evidence>
<keyword evidence="3" id="KW-0520">NAD</keyword>
<evidence type="ECO:0000313" key="6">
    <source>
        <dbReference type="EMBL" id="QPI35735.1"/>
    </source>
</evidence>
<accession>A0AAX1J2P9</accession>
<dbReference type="PRINTS" id="PR00080">
    <property type="entry name" value="SDRFAMILY"/>
</dbReference>
<dbReference type="InterPro" id="IPR020904">
    <property type="entry name" value="Sc_DH/Rdtase_CS"/>
</dbReference>
<reference evidence="5" key="2">
    <citation type="submission" date="2020-02" db="EMBL/GenBank/DDBJ databases">
        <authorList>
            <person name="Matsumoto Y."/>
            <person name="Kinjo T."/>
            <person name="Motooka D."/>
            <person name="Nabeya D."/>
            <person name="Jung N."/>
            <person name="Uechi K."/>
            <person name="Horii T."/>
            <person name="Iida T."/>
            <person name="Fujita J."/>
            <person name="Nakamura S."/>
        </authorList>
    </citation>
    <scope>NUCLEOTIDE SEQUENCE</scope>
    <source>
        <strain evidence="5">JCM 13573</strain>
    </source>
</reference>
<dbReference type="InterPro" id="IPR023985">
    <property type="entry name" value="SDR_subfam_1"/>
</dbReference>
<sequence length="273" mass="28474">MGLLDNKVALITGAARGMGRSHAIRLAEEGADIVAIDICGQIDSVPYQMGRTEDMEQTIKAVESLGRRIVARTADVRDGAALRGAVREATDELGAIGIVVANAGIATVGSDDPDTDRLFRDTIDVNLTGVWNTVTAAAPSMQQAGNGGAIVLISSTQGLKGTGGNGSAAATAYAAAKHGVVGLMRSFAHWLARDNIRVNTLHPTGVETPMIVNEAIEKYFAEDPETAQATVNLLPVSLIQPSDVSDAVLWLVSDHAKYVTGITLPVDAGFCAR</sequence>
<dbReference type="InterPro" id="IPR002347">
    <property type="entry name" value="SDR_fam"/>
</dbReference>
<name>A0AAX1J2P9_9MYCO</name>
<dbReference type="SUPFAM" id="SSF51735">
    <property type="entry name" value="NAD(P)-binding Rossmann-fold domains"/>
    <property type="match status" value="1"/>
</dbReference>
<dbReference type="PRINTS" id="PR00081">
    <property type="entry name" value="GDHRDH"/>
</dbReference>
<reference evidence="5 7" key="1">
    <citation type="journal article" date="2019" name="Emerg. Microbes Infect.">
        <title>Comprehensive subspecies identification of 175 nontuberculous mycobacteria species based on 7547 genomic profiles.</title>
        <authorList>
            <person name="Matsumoto Y."/>
            <person name="Kinjo T."/>
            <person name="Motooka D."/>
            <person name="Nabeya D."/>
            <person name="Jung N."/>
            <person name="Uechi K."/>
            <person name="Horii T."/>
            <person name="Iida T."/>
            <person name="Fujita J."/>
            <person name="Nakamura S."/>
        </authorList>
    </citation>
    <scope>NUCLEOTIDE SEQUENCE [LARGE SCALE GENOMIC DNA]</scope>
    <source>
        <strain evidence="5 7">JCM 13573</strain>
    </source>
</reference>
<dbReference type="FunFam" id="3.40.50.720:FF:000084">
    <property type="entry name" value="Short-chain dehydrogenase reductase"/>
    <property type="match status" value="1"/>
</dbReference>
<dbReference type="Gene3D" id="3.40.50.720">
    <property type="entry name" value="NAD(P)-binding Rossmann-like Domain"/>
    <property type="match status" value="1"/>
</dbReference>
<dbReference type="CDD" id="cd05233">
    <property type="entry name" value="SDR_c"/>
    <property type="match status" value="1"/>
</dbReference>
<dbReference type="Proteomes" id="UP000663583">
    <property type="component" value="Chromosome"/>
</dbReference>
<evidence type="ECO:0000313" key="7">
    <source>
        <dbReference type="Proteomes" id="UP000465306"/>
    </source>
</evidence>
<dbReference type="NCBIfam" id="NF009467">
    <property type="entry name" value="PRK12826.1-3"/>
    <property type="match status" value="1"/>
</dbReference>
<comment type="similarity">
    <text evidence="1 4">Belongs to the short-chain dehydrogenases/reductases (SDR) family.</text>
</comment>
<dbReference type="AlphaFoldDB" id="A0AAX1J2P9"/>
<evidence type="ECO:0000313" key="8">
    <source>
        <dbReference type="Proteomes" id="UP000663583"/>
    </source>
</evidence>
<dbReference type="Proteomes" id="UP000465306">
    <property type="component" value="Unassembled WGS sequence"/>
</dbReference>
<dbReference type="GO" id="GO:0016491">
    <property type="term" value="F:oxidoreductase activity"/>
    <property type="evidence" value="ECO:0007669"/>
    <property type="project" value="UniProtKB-KW"/>
</dbReference>
<evidence type="ECO:0000256" key="3">
    <source>
        <dbReference type="ARBA" id="ARBA00023027"/>
    </source>
</evidence>
<gene>
    <name evidence="6" type="ORF">I2456_14070</name>
    <name evidence="5" type="ORF">MKUB_26970</name>
</gene>
<dbReference type="RefSeq" id="WP_085074218.1">
    <property type="nucleotide sequence ID" value="NZ_BLKU01000003.1"/>
</dbReference>
<evidence type="ECO:0000256" key="1">
    <source>
        <dbReference type="ARBA" id="ARBA00006484"/>
    </source>
</evidence>
<dbReference type="PANTHER" id="PTHR24321">
    <property type="entry name" value="DEHYDROGENASES, SHORT CHAIN"/>
    <property type="match status" value="1"/>
</dbReference>
<dbReference type="PROSITE" id="PS00061">
    <property type="entry name" value="ADH_SHORT"/>
    <property type="match status" value="1"/>
</dbReference>
<dbReference type="Pfam" id="PF00106">
    <property type="entry name" value="adh_short"/>
    <property type="match status" value="1"/>
</dbReference>
<dbReference type="InterPro" id="IPR036291">
    <property type="entry name" value="NAD(P)-bd_dom_sf"/>
</dbReference>
<evidence type="ECO:0000256" key="4">
    <source>
        <dbReference type="RuleBase" id="RU000363"/>
    </source>
</evidence>
<dbReference type="NCBIfam" id="TIGR03971">
    <property type="entry name" value="SDR_subfam_1"/>
    <property type="match status" value="1"/>
</dbReference>
<evidence type="ECO:0000313" key="5">
    <source>
        <dbReference type="EMBL" id="GFG65207.1"/>
    </source>
</evidence>
<proteinExistence type="inferred from homology"/>
<protein>
    <submittedName>
        <fullName evidence="6">Mycofactocin-coupled SDR family oxidoreductase</fullName>
    </submittedName>
    <submittedName>
        <fullName evidence="5">Short-chain dehydrogenase/reductase</fullName>
    </submittedName>
</protein>
<keyword evidence="2" id="KW-0560">Oxidoreductase</keyword>
<dbReference type="EMBL" id="BLKU01000003">
    <property type="protein sequence ID" value="GFG65207.1"/>
    <property type="molecule type" value="Genomic_DNA"/>
</dbReference>